<dbReference type="PANTHER" id="PTHR43877">
    <property type="entry name" value="AMINOALKYLPHOSPHONATE N-ACETYLTRANSFERASE-RELATED-RELATED"/>
    <property type="match status" value="1"/>
</dbReference>
<dbReference type="AlphaFoldDB" id="A0A7S0CH71"/>
<dbReference type="InterPro" id="IPR000182">
    <property type="entry name" value="GNAT_dom"/>
</dbReference>
<evidence type="ECO:0000259" key="3">
    <source>
        <dbReference type="PROSITE" id="PS51186"/>
    </source>
</evidence>
<proteinExistence type="predicted"/>
<keyword evidence="2" id="KW-0012">Acyltransferase</keyword>
<evidence type="ECO:0000256" key="1">
    <source>
        <dbReference type="ARBA" id="ARBA00022679"/>
    </source>
</evidence>
<dbReference type="CDD" id="cd04301">
    <property type="entry name" value="NAT_SF"/>
    <property type="match status" value="1"/>
</dbReference>
<sequence length="194" mass="21165">MSSGGVEIHAATDDRVPDIVNINNKFLSSKHALCCIPLSCQTAKLQRKVFSSCPDKMNVGGLAVDEESGEALGYCQLSFKGMPTELHAMKKGECYVEWLAVLPEARGKGVGTKLLKWAEETARSRKSSYMTLGVIRGNPAIRLYERDGFATIQEDCDEVFFGCCLVTFLFGRPYGCCAPGWGALTMKKPLPARG</sequence>
<dbReference type="Pfam" id="PF00583">
    <property type="entry name" value="Acetyltransf_1"/>
    <property type="match status" value="1"/>
</dbReference>
<dbReference type="InterPro" id="IPR050832">
    <property type="entry name" value="Bact_Acetyltransf"/>
</dbReference>
<reference evidence="4" key="1">
    <citation type="submission" date="2021-01" db="EMBL/GenBank/DDBJ databases">
        <authorList>
            <person name="Corre E."/>
            <person name="Pelletier E."/>
            <person name="Niang G."/>
            <person name="Scheremetjew M."/>
            <person name="Finn R."/>
            <person name="Kale V."/>
            <person name="Holt S."/>
            <person name="Cochrane G."/>
            <person name="Meng A."/>
            <person name="Brown T."/>
            <person name="Cohen L."/>
        </authorList>
    </citation>
    <scope>NUCLEOTIDE SEQUENCE</scope>
    <source>
        <strain evidence="4">CCAP1064/1</strain>
    </source>
</reference>
<name>A0A7S0CH71_9STRA</name>
<dbReference type="PANTHER" id="PTHR43877:SF2">
    <property type="entry name" value="AMINOALKYLPHOSPHONATE N-ACETYLTRANSFERASE-RELATED"/>
    <property type="match status" value="1"/>
</dbReference>
<accession>A0A7S0CH71</accession>
<dbReference type="InterPro" id="IPR016181">
    <property type="entry name" value="Acyl_CoA_acyltransferase"/>
</dbReference>
<feature type="domain" description="N-acetyltransferase" evidence="3">
    <location>
        <begin position="6"/>
        <end position="191"/>
    </location>
</feature>
<dbReference type="GO" id="GO:0016747">
    <property type="term" value="F:acyltransferase activity, transferring groups other than amino-acyl groups"/>
    <property type="evidence" value="ECO:0007669"/>
    <property type="project" value="InterPro"/>
</dbReference>
<dbReference type="PROSITE" id="PS51186">
    <property type="entry name" value="GNAT"/>
    <property type="match status" value="1"/>
</dbReference>
<dbReference type="SUPFAM" id="SSF55729">
    <property type="entry name" value="Acyl-CoA N-acyltransferases (Nat)"/>
    <property type="match status" value="1"/>
</dbReference>
<gene>
    <name evidence="4" type="ORF">PINE0816_LOCUS19640</name>
</gene>
<protein>
    <recommendedName>
        <fullName evidence="3">N-acetyltransferase domain-containing protein</fullName>
    </recommendedName>
</protein>
<dbReference type="Gene3D" id="3.40.630.30">
    <property type="match status" value="1"/>
</dbReference>
<organism evidence="4">
    <name type="scientific">Proboscia inermis</name>
    <dbReference type="NCBI Taxonomy" id="420281"/>
    <lineage>
        <taxon>Eukaryota</taxon>
        <taxon>Sar</taxon>
        <taxon>Stramenopiles</taxon>
        <taxon>Ochrophyta</taxon>
        <taxon>Bacillariophyta</taxon>
        <taxon>Coscinodiscophyceae</taxon>
        <taxon>Rhizosoleniophycidae</taxon>
        <taxon>Rhizosoleniales</taxon>
        <taxon>Rhizosoleniaceae</taxon>
        <taxon>Proboscia</taxon>
    </lineage>
</organism>
<dbReference type="EMBL" id="HBEL01042130">
    <property type="protein sequence ID" value="CAD8423482.1"/>
    <property type="molecule type" value="Transcribed_RNA"/>
</dbReference>
<evidence type="ECO:0000313" key="4">
    <source>
        <dbReference type="EMBL" id="CAD8423482.1"/>
    </source>
</evidence>
<evidence type="ECO:0000256" key="2">
    <source>
        <dbReference type="ARBA" id="ARBA00023315"/>
    </source>
</evidence>
<keyword evidence="1" id="KW-0808">Transferase</keyword>